<reference evidence="2 3" key="1">
    <citation type="journal article" date="2019" name="Sci. Rep.">
        <title>Orb-weaving spider Araneus ventricosus genome elucidates the spidroin gene catalogue.</title>
        <authorList>
            <person name="Kono N."/>
            <person name="Nakamura H."/>
            <person name="Ohtoshi R."/>
            <person name="Moran D.A.P."/>
            <person name="Shinohara A."/>
            <person name="Yoshida Y."/>
            <person name="Fujiwara M."/>
            <person name="Mori M."/>
            <person name="Tomita M."/>
            <person name="Arakawa K."/>
        </authorList>
    </citation>
    <scope>NUCLEOTIDE SEQUENCE [LARGE SCALE GENOMIC DNA]</scope>
</reference>
<evidence type="ECO:0000313" key="2">
    <source>
        <dbReference type="EMBL" id="GBN51920.1"/>
    </source>
</evidence>
<dbReference type="Proteomes" id="UP000499080">
    <property type="component" value="Unassembled WGS sequence"/>
</dbReference>
<keyword evidence="3" id="KW-1185">Reference proteome</keyword>
<protein>
    <submittedName>
        <fullName evidence="2">Uncharacterized protein</fullName>
    </submittedName>
</protein>
<evidence type="ECO:0000256" key="1">
    <source>
        <dbReference type="SAM" id="Phobius"/>
    </source>
</evidence>
<dbReference type="EMBL" id="BGPR01133740">
    <property type="protein sequence ID" value="GBN51920.1"/>
    <property type="molecule type" value="Genomic_DNA"/>
</dbReference>
<evidence type="ECO:0000313" key="3">
    <source>
        <dbReference type="Proteomes" id="UP000499080"/>
    </source>
</evidence>
<accession>A0A4Y2PMZ6</accession>
<proteinExistence type="predicted"/>
<comment type="caution">
    <text evidence="2">The sequence shown here is derived from an EMBL/GenBank/DDBJ whole genome shotgun (WGS) entry which is preliminary data.</text>
</comment>
<dbReference type="AlphaFoldDB" id="A0A4Y2PMZ6"/>
<gene>
    <name evidence="2" type="ORF">AVEN_267441_1</name>
</gene>
<keyword evidence="1" id="KW-0472">Membrane</keyword>
<sequence>RFREKKCSPYGLTRTSLCGCNRYFHVPFLHNGRRKKVGKFDEELVAICCPLKGPDFFPHTTFVGIQARRHRPPRSPTREGSHRLWVFPASALTLVLAGTYTLRITPGDSDHP</sequence>
<name>A0A4Y2PMZ6_ARAVE</name>
<organism evidence="2 3">
    <name type="scientific">Araneus ventricosus</name>
    <name type="common">Orbweaver spider</name>
    <name type="synonym">Epeira ventricosa</name>
    <dbReference type="NCBI Taxonomy" id="182803"/>
    <lineage>
        <taxon>Eukaryota</taxon>
        <taxon>Metazoa</taxon>
        <taxon>Ecdysozoa</taxon>
        <taxon>Arthropoda</taxon>
        <taxon>Chelicerata</taxon>
        <taxon>Arachnida</taxon>
        <taxon>Araneae</taxon>
        <taxon>Araneomorphae</taxon>
        <taxon>Entelegynae</taxon>
        <taxon>Araneoidea</taxon>
        <taxon>Araneidae</taxon>
        <taxon>Araneus</taxon>
    </lineage>
</organism>
<feature type="transmembrane region" description="Helical" evidence="1">
    <location>
        <begin position="84"/>
        <end position="102"/>
    </location>
</feature>
<keyword evidence="1" id="KW-1133">Transmembrane helix</keyword>
<keyword evidence="1" id="KW-0812">Transmembrane</keyword>
<feature type="non-terminal residue" evidence="2">
    <location>
        <position position="1"/>
    </location>
</feature>